<dbReference type="Proteomes" id="UP000766904">
    <property type="component" value="Unassembled WGS sequence"/>
</dbReference>
<evidence type="ECO:0000313" key="2">
    <source>
        <dbReference type="EMBL" id="TYL37789.1"/>
    </source>
</evidence>
<evidence type="ECO:0000256" key="1">
    <source>
        <dbReference type="SAM" id="MobiDB-lite"/>
    </source>
</evidence>
<dbReference type="AlphaFoldDB" id="A0A8J8Q2M1"/>
<keyword evidence="3" id="KW-1185">Reference proteome</keyword>
<organism evidence="2 3">
    <name type="scientific">Natronococcus pandeyae</name>
    <dbReference type="NCBI Taxonomy" id="2055836"/>
    <lineage>
        <taxon>Archaea</taxon>
        <taxon>Methanobacteriati</taxon>
        <taxon>Methanobacteriota</taxon>
        <taxon>Stenosarchaea group</taxon>
        <taxon>Halobacteria</taxon>
        <taxon>Halobacteriales</taxon>
        <taxon>Natrialbaceae</taxon>
        <taxon>Natronococcus</taxon>
    </lineage>
</organism>
<dbReference type="RefSeq" id="WP_148858955.1">
    <property type="nucleotide sequence ID" value="NZ_PHNJ01000008.1"/>
</dbReference>
<protein>
    <submittedName>
        <fullName evidence="2">DUF3006 domain-containing protein</fullName>
    </submittedName>
</protein>
<feature type="region of interest" description="Disordered" evidence="1">
    <location>
        <begin position="61"/>
        <end position="82"/>
    </location>
</feature>
<evidence type="ECO:0000313" key="3">
    <source>
        <dbReference type="Proteomes" id="UP000766904"/>
    </source>
</evidence>
<reference evidence="2" key="1">
    <citation type="submission" date="2017-11" db="EMBL/GenBank/DDBJ databases">
        <authorList>
            <person name="Kajale S.C."/>
            <person name="Sharma A."/>
        </authorList>
    </citation>
    <scope>NUCLEOTIDE SEQUENCE</scope>
    <source>
        <strain evidence="2">LS1_42</strain>
    </source>
</reference>
<proteinExistence type="predicted"/>
<gene>
    <name evidence="2" type="ORF">CV102_15745</name>
</gene>
<dbReference type="EMBL" id="PHNJ01000008">
    <property type="protein sequence ID" value="TYL37789.1"/>
    <property type="molecule type" value="Genomic_DNA"/>
</dbReference>
<comment type="caution">
    <text evidence="2">The sequence shown here is derived from an EMBL/GenBank/DDBJ whole genome shotgun (WGS) entry which is preliminary data.</text>
</comment>
<name>A0A8J8Q2M1_9EURY</name>
<sequence>MPVDSSFTGVIDDTTAVLLLEADGDVVEQLAVDVETLAEALFDCRVSGGALVDLECELERERAHRERPRETFDHLSRRPSER</sequence>
<accession>A0A8J8Q2M1</accession>